<evidence type="ECO:0000256" key="3">
    <source>
        <dbReference type="ARBA" id="ARBA00022898"/>
    </source>
</evidence>
<dbReference type="GO" id="GO:0006535">
    <property type="term" value="P:cysteine biosynthetic process from serine"/>
    <property type="evidence" value="ECO:0007669"/>
    <property type="project" value="InterPro"/>
</dbReference>
<dbReference type="PROSITE" id="PS00901">
    <property type="entry name" value="CYS_SYNTHASE"/>
    <property type="match status" value="1"/>
</dbReference>
<gene>
    <name evidence="5" type="ORF">M23134_07689</name>
</gene>
<evidence type="ECO:0000256" key="2">
    <source>
        <dbReference type="ARBA" id="ARBA00007103"/>
    </source>
</evidence>
<dbReference type="Proteomes" id="UP000004095">
    <property type="component" value="Unassembled WGS sequence"/>
</dbReference>
<dbReference type="GO" id="GO:0004122">
    <property type="term" value="F:cystathionine beta-synthase activity"/>
    <property type="evidence" value="ECO:0007669"/>
    <property type="project" value="UniProtKB-EC"/>
</dbReference>
<comment type="cofactor">
    <cofactor evidence="1">
        <name>pyridoxal 5'-phosphate</name>
        <dbReference type="ChEBI" id="CHEBI:597326"/>
    </cofactor>
</comment>
<dbReference type="SUPFAM" id="SSF53686">
    <property type="entry name" value="Tryptophan synthase beta subunit-like PLP-dependent enzymes"/>
    <property type="match status" value="1"/>
</dbReference>
<dbReference type="CDD" id="cd01561">
    <property type="entry name" value="CBS_like"/>
    <property type="match status" value="1"/>
</dbReference>
<dbReference type="EMBL" id="AAWS01000042">
    <property type="protein sequence ID" value="EAY25877.1"/>
    <property type="molecule type" value="Genomic_DNA"/>
</dbReference>
<dbReference type="GO" id="GO:0016765">
    <property type="term" value="F:transferase activity, transferring alkyl or aryl (other than methyl) groups"/>
    <property type="evidence" value="ECO:0007669"/>
    <property type="project" value="UniProtKB-ARBA"/>
</dbReference>
<proteinExistence type="inferred from homology"/>
<dbReference type="InterPro" id="IPR050214">
    <property type="entry name" value="Cys_Synth/Cystath_Beta-Synth"/>
</dbReference>
<dbReference type="InterPro" id="IPR001216">
    <property type="entry name" value="P-phosphate_BS"/>
</dbReference>
<dbReference type="InterPro" id="IPR036052">
    <property type="entry name" value="TrpB-like_PALP_sf"/>
</dbReference>
<keyword evidence="6" id="KW-1185">Reference proteome</keyword>
<organism evidence="5 6">
    <name type="scientific">Microscilla marina ATCC 23134</name>
    <dbReference type="NCBI Taxonomy" id="313606"/>
    <lineage>
        <taxon>Bacteria</taxon>
        <taxon>Pseudomonadati</taxon>
        <taxon>Bacteroidota</taxon>
        <taxon>Cytophagia</taxon>
        <taxon>Cytophagales</taxon>
        <taxon>Microscillaceae</taxon>
        <taxon>Microscilla</taxon>
    </lineage>
</organism>
<comment type="caution">
    <text evidence="5">The sequence shown here is derived from an EMBL/GenBank/DDBJ whole genome shotgun (WGS) entry which is preliminary data.</text>
</comment>
<dbReference type="FunFam" id="3.40.50.1100:FF:000118">
    <property type="entry name" value="Related to CYS4-cystathionine beta-synthase"/>
    <property type="match status" value="1"/>
</dbReference>
<accession>A1ZUX3</accession>
<keyword evidence="5" id="KW-0456">Lyase</keyword>
<dbReference type="PANTHER" id="PTHR10314">
    <property type="entry name" value="CYSTATHIONINE BETA-SYNTHASE"/>
    <property type="match status" value="1"/>
</dbReference>
<dbReference type="eggNOG" id="COG0031">
    <property type="taxonomic scope" value="Bacteria"/>
</dbReference>
<keyword evidence="3" id="KW-0663">Pyridoxal phosphate</keyword>
<comment type="similarity">
    <text evidence="2">Belongs to the cysteine synthase/cystathionine beta-synthase family.</text>
</comment>
<name>A1ZUX3_MICM2</name>
<dbReference type="InterPro" id="IPR001926">
    <property type="entry name" value="TrpB-like_PALP"/>
</dbReference>
<dbReference type="AlphaFoldDB" id="A1ZUX3"/>
<dbReference type="EC" id="4.2.1.22" evidence="5"/>
<dbReference type="Pfam" id="PF00291">
    <property type="entry name" value="PALP"/>
    <property type="match status" value="1"/>
</dbReference>
<dbReference type="Gene3D" id="3.40.50.1100">
    <property type="match status" value="2"/>
</dbReference>
<evidence type="ECO:0000313" key="6">
    <source>
        <dbReference type="Proteomes" id="UP000004095"/>
    </source>
</evidence>
<sequence>MQFVSLKNFYFYSMHYYKNVLETIGNTPLIKLNQVVEDIDATVLAKVETTNPGNSVKDRMALKMVEDAEARGELKPGGVIIECTSGNTGMGLAIAAVVKGYRCIFTATSKQSKEKIDLLRALGATVIICPSEVHPDHPESYYSVAQQLYHKTPNSFWCNQYDNPSNVLAHYQSTGPEIWQQTQGQITHFIVGIGTGGTISGVGRYLKEQNPQVKIWGVEPHGSVLKSVHETGKVDISQSHKYATEGIGQDMVPVNVDFEIIDHIEKVSCKDAALMTRAILQKEAILVGNSAGAAVAGLLQLKKQLKSSDVVVVLFHDHASRYIGKILNDEWMEAQGYLNDTNRLVNS</sequence>
<evidence type="ECO:0000256" key="1">
    <source>
        <dbReference type="ARBA" id="ARBA00001933"/>
    </source>
</evidence>
<feature type="domain" description="Tryptophan synthase beta chain-like PALP" evidence="4">
    <location>
        <begin position="21"/>
        <end position="315"/>
    </location>
</feature>
<protein>
    <submittedName>
        <fullName evidence="5">Cystathionine beta-synthase</fullName>
        <ecNumber evidence="5">4.2.1.22</ecNumber>
    </submittedName>
</protein>
<evidence type="ECO:0000313" key="5">
    <source>
        <dbReference type="EMBL" id="EAY25877.1"/>
    </source>
</evidence>
<evidence type="ECO:0000259" key="4">
    <source>
        <dbReference type="Pfam" id="PF00291"/>
    </source>
</evidence>
<dbReference type="FunFam" id="3.40.50.1100:FF:000003">
    <property type="entry name" value="Cystathionine beta-synthase"/>
    <property type="match status" value="1"/>
</dbReference>
<reference evidence="5 6" key="1">
    <citation type="submission" date="2007-01" db="EMBL/GenBank/DDBJ databases">
        <authorList>
            <person name="Haygood M."/>
            <person name="Podell S."/>
            <person name="Anderson C."/>
            <person name="Hopkinson B."/>
            <person name="Roe K."/>
            <person name="Barbeau K."/>
            <person name="Gaasterland T."/>
            <person name="Ferriera S."/>
            <person name="Johnson J."/>
            <person name="Kravitz S."/>
            <person name="Beeson K."/>
            <person name="Sutton G."/>
            <person name="Rogers Y.-H."/>
            <person name="Friedman R."/>
            <person name="Frazier M."/>
            <person name="Venter J.C."/>
        </authorList>
    </citation>
    <scope>NUCLEOTIDE SEQUENCE [LARGE SCALE GENOMIC DNA]</scope>
    <source>
        <strain evidence="5 6">ATCC 23134</strain>
    </source>
</reference>